<dbReference type="SUPFAM" id="SSF51735">
    <property type="entry name" value="NAD(P)-binding Rossmann-fold domains"/>
    <property type="match status" value="1"/>
</dbReference>
<evidence type="ECO:0000256" key="7">
    <source>
        <dbReference type="ARBA" id="ARBA00022857"/>
    </source>
</evidence>
<evidence type="ECO:0000256" key="12">
    <source>
        <dbReference type="RuleBase" id="RU000579"/>
    </source>
</evidence>
<dbReference type="Proteomes" id="UP000177372">
    <property type="component" value="Unassembled WGS sequence"/>
</dbReference>
<name>A0A1F6EZV1_9BACT</name>
<keyword evidence="9 12" id="KW-0486">Methionine biosynthesis</keyword>
<comment type="catalytic activity">
    <reaction evidence="10">
        <text>L-homoserine + NADP(+) = L-aspartate 4-semialdehyde + NADPH + H(+)</text>
        <dbReference type="Rhea" id="RHEA:15761"/>
        <dbReference type="ChEBI" id="CHEBI:15378"/>
        <dbReference type="ChEBI" id="CHEBI:57476"/>
        <dbReference type="ChEBI" id="CHEBI:57783"/>
        <dbReference type="ChEBI" id="CHEBI:58349"/>
        <dbReference type="ChEBI" id="CHEBI:537519"/>
        <dbReference type="EC" id="1.1.1.3"/>
    </reaction>
    <physiologicalReaction direction="right-to-left" evidence="10">
        <dbReference type="Rhea" id="RHEA:15763"/>
    </physiologicalReaction>
</comment>
<evidence type="ECO:0000256" key="2">
    <source>
        <dbReference type="ARBA" id="ARBA00005056"/>
    </source>
</evidence>
<evidence type="ECO:0000256" key="10">
    <source>
        <dbReference type="ARBA" id="ARBA00048841"/>
    </source>
</evidence>
<dbReference type="InterPro" id="IPR001342">
    <property type="entry name" value="HDH_cat"/>
</dbReference>
<comment type="caution">
    <text evidence="15">The sequence shown here is derived from an EMBL/GenBank/DDBJ whole genome shotgun (WGS) entry which is preliminary data.</text>
</comment>
<evidence type="ECO:0000256" key="1">
    <source>
        <dbReference type="ARBA" id="ARBA00001920"/>
    </source>
</evidence>
<dbReference type="AlphaFoldDB" id="A0A1F6EZV1"/>
<dbReference type="PROSITE" id="PS01042">
    <property type="entry name" value="HOMOSER_DHGENASE"/>
    <property type="match status" value="1"/>
</dbReference>
<evidence type="ECO:0000256" key="8">
    <source>
        <dbReference type="ARBA" id="ARBA00023002"/>
    </source>
</evidence>
<comment type="catalytic activity">
    <reaction evidence="11">
        <text>L-homoserine + NAD(+) = L-aspartate 4-semialdehyde + NADH + H(+)</text>
        <dbReference type="Rhea" id="RHEA:15757"/>
        <dbReference type="ChEBI" id="CHEBI:15378"/>
        <dbReference type="ChEBI" id="CHEBI:57476"/>
        <dbReference type="ChEBI" id="CHEBI:57540"/>
        <dbReference type="ChEBI" id="CHEBI:57945"/>
        <dbReference type="ChEBI" id="CHEBI:537519"/>
        <dbReference type="EC" id="1.1.1.3"/>
    </reaction>
    <physiologicalReaction direction="right-to-left" evidence="11">
        <dbReference type="Rhea" id="RHEA:15759"/>
    </physiologicalReaction>
</comment>
<dbReference type="EC" id="1.1.1.3" evidence="4 12"/>
<dbReference type="Gene3D" id="3.30.360.10">
    <property type="entry name" value="Dihydrodipicolinate Reductase, domain 2"/>
    <property type="match status" value="1"/>
</dbReference>
<dbReference type="PANTHER" id="PTHR43070:SF3">
    <property type="entry name" value="HOMOSERINE DEHYDROGENASE"/>
    <property type="match status" value="1"/>
</dbReference>
<feature type="domain" description="Homoserine dehydrogenase catalytic" evidence="14">
    <location>
        <begin position="166"/>
        <end position="354"/>
    </location>
</feature>
<dbReference type="UniPathway" id="UPA00050">
    <property type="reaction ID" value="UER00063"/>
</dbReference>
<keyword evidence="7 12" id="KW-0521">NADP</keyword>
<dbReference type="FunFam" id="3.30.360.10:FF:000006">
    <property type="entry name" value="Bifunctional aspartokinase/homoserine dehydrogenase"/>
    <property type="match status" value="1"/>
</dbReference>
<evidence type="ECO:0000313" key="16">
    <source>
        <dbReference type="Proteomes" id="UP000177372"/>
    </source>
</evidence>
<dbReference type="GO" id="GO:0009088">
    <property type="term" value="P:threonine biosynthetic process"/>
    <property type="evidence" value="ECO:0007669"/>
    <property type="project" value="UniProtKB-UniPathway"/>
</dbReference>
<dbReference type="GO" id="GO:0009090">
    <property type="term" value="P:homoserine biosynthetic process"/>
    <property type="evidence" value="ECO:0007669"/>
    <property type="project" value="UniProtKB-ARBA"/>
</dbReference>
<evidence type="ECO:0000256" key="4">
    <source>
        <dbReference type="ARBA" id="ARBA00013213"/>
    </source>
</evidence>
<comment type="pathway">
    <text evidence="3 12">Amino-acid biosynthesis; L-methionine biosynthesis via de novo pathway; L-homoserine from L-aspartate: step 3/3.</text>
</comment>
<evidence type="ECO:0000313" key="15">
    <source>
        <dbReference type="EMBL" id="OGG79129.1"/>
    </source>
</evidence>
<dbReference type="Pfam" id="PF00742">
    <property type="entry name" value="Homoserine_dh"/>
    <property type="match status" value="1"/>
</dbReference>
<evidence type="ECO:0000256" key="6">
    <source>
        <dbReference type="ARBA" id="ARBA00022697"/>
    </source>
</evidence>
<keyword evidence="8 12" id="KW-0560">Oxidoreductase</keyword>
<dbReference type="InterPro" id="IPR036291">
    <property type="entry name" value="NAD(P)-bd_dom_sf"/>
</dbReference>
<dbReference type="GO" id="GO:0009089">
    <property type="term" value="P:lysine biosynthetic process via diaminopimelate"/>
    <property type="evidence" value="ECO:0007669"/>
    <property type="project" value="UniProtKB-ARBA"/>
</dbReference>
<evidence type="ECO:0000256" key="5">
    <source>
        <dbReference type="ARBA" id="ARBA00022605"/>
    </source>
</evidence>
<dbReference type="InterPro" id="IPR011147">
    <property type="entry name" value="Bifunc_Aspkin/hSer_DH"/>
</dbReference>
<reference evidence="15 16" key="1">
    <citation type="journal article" date="2016" name="Nat. Commun.">
        <title>Thousands of microbial genomes shed light on interconnected biogeochemical processes in an aquifer system.</title>
        <authorList>
            <person name="Anantharaman K."/>
            <person name="Brown C.T."/>
            <person name="Hug L.A."/>
            <person name="Sharon I."/>
            <person name="Castelle C.J."/>
            <person name="Probst A.J."/>
            <person name="Thomas B.C."/>
            <person name="Singh A."/>
            <person name="Wilkins M.J."/>
            <person name="Karaoz U."/>
            <person name="Brodie E.L."/>
            <person name="Williams K.H."/>
            <person name="Hubbard S.S."/>
            <person name="Banfield J.F."/>
        </authorList>
    </citation>
    <scope>NUCLEOTIDE SEQUENCE [LARGE SCALE GENOMIC DNA]</scope>
</reference>
<keyword evidence="5 12" id="KW-0028">Amino-acid biosynthesis</keyword>
<dbReference type="InterPro" id="IPR019811">
    <property type="entry name" value="HDH_CS"/>
</dbReference>
<comment type="pathway">
    <text evidence="2 12">Amino-acid biosynthesis; L-threonine biosynthesis; L-threonine from L-aspartate: step 3/5.</text>
</comment>
<proteinExistence type="inferred from homology"/>
<evidence type="ECO:0000256" key="13">
    <source>
        <dbReference type="RuleBase" id="RU004171"/>
    </source>
</evidence>
<sequence>MYQNVFIIGATGKVGSTLVHQIYEKGDTSRSIHVNPTRIVGLASSSSVAFSKKGIGKKEALKFLKTKNGISYNRLDELIALARTNRDHLVFVDVTALKEPMIEFHKKVISKTPFSIVTANKNPIAYADFNTFTFLTKEPDRYGYRCSVMAGADAVPFLRDLRDVRDKPTLIEGCFSGTLGYITSMLERNKRFSDILDTAWRRGYTEPDPRDDLSGFDVARKLVVLARSAGVPVGLKEVHVQPFIPRSYFKKESVGKFIRSTKGLDHHFAQEIKSAKKNGSVLRYVATMRMKGNTPCLSVRLQKVVTNSQLVALQGTLNKILVVSKIYGKENPYSVQGPGAGLDVTAQNIRRDLLYLLERRVITQ</sequence>
<accession>A0A1F6EZV1</accession>
<comment type="similarity">
    <text evidence="13">Belongs to the homoserine dehydrogenase family.</text>
</comment>
<gene>
    <name evidence="15" type="ORF">A3A39_00715</name>
</gene>
<dbReference type="EMBL" id="MFLZ01000042">
    <property type="protein sequence ID" value="OGG79129.1"/>
    <property type="molecule type" value="Genomic_DNA"/>
</dbReference>
<dbReference type="GO" id="GO:0004412">
    <property type="term" value="F:homoserine dehydrogenase activity"/>
    <property type="evidence" value="ECO:0007669"/>
    <property type="project" value="UniProtKB-EC"/>
</dbReference>
<protein>
    <recommendedName>
        <fullName evidence="4 12">Homoserine dehydrogenase</fullName>
        <ecNumber evidence="4 12">1.1.1.3</ecNumber>
    </recommendedName>
</protein>
<keyword evidence="6 12" id="KW-0791">Threonine biosynthesis</keyword>
<evidence type="ECO:0000259" key="14">
    <source>
        <dbReference type="Pfam" id="PF00742"/>
    </source>
</evidence>
<dbReference type="Gene3D" id="3.40.50.720">
    <property type="entry name" value="NAD(P)-binding Rossmann-like Domain"/>
    <property type="match status" value="1"/>
</dbReference>
<dbReference type="SUPFAM" id="SSF55347">
    <property type="entry name" value="Glyceraldehyde-3-phosphate dehydrogenase-like, C-terminal domain"/>
    <property type="match status" value="1"/>
</dbReference>
<dbReference type="GO" id="GO:0009086">
    <property type="term" value="P:methionine biosynthetic process"/>
    <property type="evidence" value="ECO:0007669"/>
    <property type="project" value="UniProtKB-KW"/>
</dbReference>
<evidence type="ECO:0000256" key="9">
    <source>
        <dbReference type="ARBA" id="ARBA00023167"/>
    </source>
</evidence>
<dbReference type="STRING" id="1798512.A3A39_00715"/>
<evidence type="ECO:0000256" key="11">
    <source>
        <dbReference type="ARBA" id="ARBA00049031"/>
    </source>
</evidence>
<organism evidence="15 16">
    <name type="scientific">Candidatus Kaiserbacteria bacterium RIFCSPLOWO2_01_FULL_54_13</name>
    <dbReference type="NCBI Taxonomy" id="1798512"/>
    <lineage>
        <taxon>Bacteria</taxon>
        <taxon>Candidatus Kaiseribacteriota</taxon>
    </lineage>
</organism>
<dbReference type="UniPathway" id="UPA00051">
    <property type="reaction ID" value="UER00465"/>
</dbReference>
<evidence type="ECO:0000256" key="3">
    <source>
        <dbReference type="ARBA" id="ARBA00005062"/>
    </source>
</evidence>
<dbReference type="PANTHER" id="PTHR43070">
    <property type="match status" value="1"/>
</dbReference>
<comment type="cofactor">
    <cofactor evidence="1">
        <name>a metal cation</name>
        <dbReference type="ChEBI" id="CHEBI:25213"/>
    </cofactor>
</comment>